<reference evidence="2" key="1">
    <citation type="journal article" date="2011" name="PLoS Genet.">
        <title>Genomic analysis of the necrotrophic fungal pathogens Sclerotinia sclerotiorum and Botrytis cinerea.</title>
        <authorList>
            <person name="Amselem J."/>
            <person name="Cuomo C.A."/>
            <person name="van Kan J.A."/>
            <person name="Viaud M."/>
            <person name="Benito E.P."/>
            <person name="Couloux A."/>
            <person name="Coutinho P.M."/>
            <person name="de Vries R.P."/>
            <person name="Dyer P.S."/>
            <person name="Fillinger S."/>
            <person name="Fournier E."/>
            <person name="Gout L."/>
            <person name="Hahn M."/>
            <person name="Kohn L."/>
            <person name="Lapalu N."/>
            <person name="Plummer K.M."/>
            <person name="Pradier J.M."/>
            <person name="Quevillon E."/>
            <person name="Sharon A."/>
            <person name="Simon A."/>
            <person name="ten Have A."/>
            <person name="Tudzynski B."/>
            <person name="Tudzynski P."/>
            <person name="Wincker P."/>
            <person name="Andrew M."/>
            <person name="Anthouard V."/>
            <person name="Beever R.E."/>
            <person name="Beffa R."/>
            <person name="Benoit I."/>
            <person name="Bouzid O."/>
            <person name="Brault B."/>
            <person name="Chen Z."/>
            <person name="Choquer M."/>
            <person name="Collemare J."/>
            <person name="Cotton P."/>
            <person name="Danchin E.G."/>
            <person name="Da Silva C."/>
            <person name="Gautier A."/>
            <person name="Giraud C."/>
            <person name="Giraud T."/>
            <person name="Gonzalez C."/>
            <person name="Grossetete S."/>
            <person name="Guldener U."/>
            <person name="Henrissat B."/>
            <person name="Howlett B.J."/>
            <person name="Kodira C."/>
            <person name="Kretschmer M."/>
            <person name="Lappartient A."/>
            <person name="Leroch M."/>
            <person name="Levis C."/>
            <person name="Mauceli E."/>
            <person name="Neuveglise C."/>
            <person name="Oeser B."/>
            <person name="Pearson M."/>
            <person name="Poulain J."/>
            <person name="Poussereau N."/>
            <person name="Quesneville H."/>
            <person name="Rascle C."/>
            <person name="Schumacher J."/>
            <person name="Segurens B."/>
            <person name="Sexton A."/>
            <person name="Silva E."/>
            <person name="Sirven C."/>
            <person name="Soanes D.M."/>
            <person name="Talbot N.J."/>
            <person name="Templeton M."/>
            <person name="Yandava C."/>
            <person name="Yarden O."/>
            <person name="Zeng Q."/>
            <person name="Rollins J.A."/>
            <person name="Lebrun M.H."/>
            <person name="Dickman M."/>
        </authorList>
    </citation>
    <scope>NUCLEOTIDE SEQUENCE [LARGE SCALE GENOMIC DNA]</scope>
    <source>
        <strain evidence="2">ATCC 18683 / 1980 / Ss-1</strain>
    </source>
</reference>
<organism evidence="1 2">
    <name type="scientific">Sclerotinia sclerotiorum (strain ATCC 18683 / 1980 / Ss-1)</name>
    <name type="common">White mold</name>
    <name type="synonym">Whetzelinia sclerotiorum</name>
    <dbReference type="NCBI Taxonomy" id="665079"/>
    <lineage>
        <taxon>Eukaryota</taxon>
        <taxon>Fungi</taxon>
        <taxon>Dikarya</taxon>
        <taxon>Ascomycota</taxon>
        <taxon>Pezizomycotina</taxon>
        <taxon>Leotiomycetes</taxon>
        <taxon>Helotiales</taxon>
        <taxon>Sclerotiniaceae</taxon>
        <taxon>Sclerotinia</taxon>
    </lineage>
</organism>
<gene>
    <name evidence="1" type="ORF">SS1G_12979</name>
</gene>
<dbReference type="KEGG" id="ssl:SS1G_12979"/>
<sequence>MKLLEAVKGSRIRLTLKKDLAKFKELLDIINPHRRCFGASISIKRFHLAEHKYTVRIST</sequence>
<proteinExistence type="predicted"/>
<evidence type="ECO:0000313" key="1">
    <source>
        <dbReference type="EMBL" id="EDN98122.1"/>
    </source>
</evidence>
<dbReference type="RefSeq" id="XP_001585887.1">
    <property type="nucleotide sequence ID" value="XM_001585837.1"/>
</dbReference>
<accession>A7F5V1</accession>
<name>A7F5V1_SCLS1</name>
<dbReference type="InParanoid" id="A7F5V1"/>
<dbReference type="GeneID" id="5482094"/>
<dbReference type="EMBL" id="CH476643">
    <property type="protein sequence ID" value="EDN98122.1"/>
    <property type="molecule type" value="Genomic_DNA"/>
</dbReference>
<evidence type="ECO:0000313" key="2">
    <source>
        <dbReference type="Proteomes" id="UP000001312"/>
    </source>
</evidence>
<keyword evidence="2" id="KW-1185">Reference proteome</keyword>
<dbReference type="Proteomes" id="UP000001312">
    <property type="component" value="Unassembled WGS sequence"/>
</dbReference>
<protein>
    <submittedName>
        <fullName evidence="1">Uncharacterized protein</fullName>
    </submittedName>
</protein>
<dbReference type="HOGENOM" id="CLU_2962285_0_0_1"/>
<dbReference type="AlphaFoldDB" id="A7F5V1"/>